<feature type="transmembrane region" description="Helical" evidence="3">
    <location>
        <begin position="64"/>
        <end position="82"/>
    </location>
</feature>
<organism evidence="5 6">
    <name type="scientific">Bacillus songklensis</name>
    <dbReference type="NCBI Taxonomy" id="1069116"/>
    <lineage>
        <taxon>Bacteria</taxon>
        <taxon>Bacillati</taxon>
        <taxon>Bacillota</taxon>
        <taxon>Bacilli</taxon>
        <taxon>Bacillales</taxon>
        <taxon>Bacillaceae</taxon>
        <taxon>Bacillus</taxon>
    </lineage>
</organism>
<feature type="transmembrane region" description="Helical" evidence="3">
    <location>
        <begin position="119"/>
        <end position="139"/>
    </location>
</feature>
<sequence>MVRAYFAVLIGVISVSTSAVLVKLSTAPVGVIAFYRLFFSSLFLAPLFFHKHTKAVKRFSKKEWNYSIMAGVFLAFHFILWFESLRYTSVASSVVIVTLQPLFSFVGAYLLFKERINAASILCGICALGGSFIISWGDFYISGKAIVGDALAFISCGLITAYLLLGQEVRKKIDVVPYTFVVYTISSITLFMYVLTKQEAFFSYDWKEWMLFILLAVFPTLLGHSLFNWALKYVSTSIISMAILFEPVGATVLAYFLLNEEVVKSQIAGGGVIFISVAVFLLLQRKNTLQLEKGMNSTSY</sequence>
<feature type="transmembrane region" description="Helical" evidence="3">
    <location>
        <begin position="29"/>
        <end position="49"/>
    </location>
</feature>
<accession>A0ABV8B9Z6</accession>
<gene>
    <name evidence="5" type="ORF">ACFOU2_25905</name>
</gene>
<dbReference type="Pfam" id="PF00892">
    <property type="entry name" value="EamA"/>
    <property type="match status" value="2"/>
</dbReference>
<feature type="transmembrane region" description="Helical" evidence="3">
    <location>
        <begin position="94"/>
        <end position="112"/>
    </location>
</feature>
<evidence type="ECO:0000313" key="5">
    <source>
        <dbReference type="EMBL" id="MFC3886750.1"/>
    </source>
</evidence>
<evidence type="ECO:0000259" key="4">
    <source>
        <dbReference type="Pfam" id="PF00892"/>
    </source>
</evidence>
<keyword evidence="3" id="KW-0812">Transmembrane</keyword>
<dbReference type="InterPro" id="IPR000620">
    <property type="entry name" value="EamA_dom"/>
</dbReference>
<reference evidence="6" key="1">
    <citation type="journal article" date="2019" name="Int. J. Syst. Evol. Microbiol.">
        <title>The Global Catalogue of Microorganisms (GCM) 10K type strain sequencing project: providing services to taxonomists for standard genome sequencing and annotation.</title>
        <authorList>
            <consortium name="The Broad Institute Genomics Platform"/>
            <consortium name="The Broad Institute Genome Sequencing Center for Infectious Disease"/>
            <person name="Wu L."/>
            <person name="Ma J."/>
        </authorList>
    </citation>
    <scope>NUCLEOTIDE SEQUENCE [LARGE SCALE GENOMIC DNA]</scope>
    <source>
        <strain evidence="6">CCUG 61889</strain>
    </source>
</reference>
<keyword evidence="3" id="KW-1133">Transmembrane helix</keyword>
<dbReference type="PANTHER" id="PTHR22911:SF76">
    <property type="entry name" value="EAMA DOMAIN-CONTAINING PROTEIN"/>
    <property type="match status" value="1"/>
</dbReference>
<protein>
    <submittedName>
        <fullName evidence="5">DMT family transporter</fullName>
    </submittedName>
</protein>
<feature type="transmembrane region" description="Helical" evidence="3">
    <location>
        <begin position="238"/>
        <end position="257"/>
    </location>
</feature>
<feature type="transmembrane region" description="Helical" evidence="3">
    <location>
        <begin position="208"/>
        <end position="231"/>
    </location>
</feature>
<comment type="caution">
    <text evidence="5">The sequence shown here is derived from an EMBL/GenBank/DDBJ whole genome shotgun (WGS) entry which is preliminary data.</text>
</comment>
<comment type="subcellular location">
    <subcellularLocation>
        <location evidence="1">Endomembrane system</location>
        <topology evidence="1">Multi-pass membrane protein</topology>
    </subcellularLocation>
</comment>
<dbReference type="RefSeq" id="WP_377919164.1">
    <property type="nucleotide sequence ID" value="NZ_JBHRZT010000073.1"/>
</dbReference>
<feature type="transmembrane region" description="Helical" evidence="3">
    <location>
        <begin position="263"/>
        <end position="283"/>
    </location>
</feature>
<comment type="similarity">
    <text evidence="2">Belongs to the EamA transporter family.</text>
</comment>
<evidence type="ECO:0000256" key="1">
    <source>
        <dbReference type="ARBA" id="ARBA00004127"/>
    </source>
</evidence>
<dbReference type="PANTHER" id="PTHR22911">
    <property type="entry name" value="ACYL-MALONYL CONDENSING ENZYME-RELATED"/>
    <property type="match status" value="1"/>
</dbReference>
<evidence type="ECO:0000256" key="3">
    <source>
        <dbReference type="SAM" id="Phobius"/>
    </source>
</evidence>
<keyword evidence="6" id="KW-1185">Reference proteome</keyword>
<dbReference type="InterPro" id="IPR037185">
    <property type="entry name" value="EmrE-like"/>
</dbReference>
<evidence type="ECO:0000256" key="2">
    <source>
        <dbReference type="ARBA" id="ARBA00007362"/>
    </source>
</evidence>
<feature type="transmembrane region" description="Helical" evidence="3">
    <location>
        <begin position="177"/>
        <end position="196"/>
    </location>
</feature>
<feature type="transmembrane region" description="Helical" evidence="3">
    <location>
        <begin position="145"/>
        <end position="165"/>
    </location>
</feature>
<proteinExistence type="inferred from homology"/>
<dbReference type="Proteomes" id="UP001595752">
    <property type="component" value="Unassembled WGS sequence"/>
</dbReference>
<keyword evidence="3" id="KW-0472">Membrane</keyword>
<dbReference type="EMBL" id="JBHRZT010000073">
    <property type="protein sequence ID" value="MFC3886750.1"/>
    <property type="molecule type" value="Genomic_DNA"/>
</dbReference>
<name>A0ABV8B9Z6_9BACI</name>
<feature type="domain" description="EamA" evidence="4">
    <location>
        <begin position="4"/>
        <end position="135"/>
    </location>
</feature>
<feature type="domain" description="EamA" evidence="4">
    <location>
        <begin position="148"/>
        <end position="281"/>
    </location>
</feature>
<dbReference type="SUPFAM" id="SSF103481">
    <property type="entry name" value="Multidrug resistance efflux transporter EmrE"/>
    <property type="match status" value="2"/>
</dbReference>
<evidence type="ECO:0000313" key="6">
    <source>
        <dbReference type="Proteomes" id="UP001595752"/>
    </source>
</evidence>